<feature type="region of interest" description="Disordered" evidence="1">
    <location>
        <begin position="24"/>
        <end position="48"/>
    </location>
</feature>
<reference evidence="2 3" key="2">
    <citation type="submission" date="2013-11" db="EMBL/GenBank/DDBJ databases">
        <title>The Genome Sequence of Phytophthora parasitica INRA-310.</title>
        <authorList>
            <consortium name="The Broad Institute Genomics Platform"/>
            <person name="Russ C."/>
            <person name="Tyler B."/>
            <person name="Panabieres F."/>
            <person name="Shan W."/>
            <person name="Tripathy S."/>
            <person name="Grunwald N."/>
            <person name="Machado M."/>
            <person name="Johnson C.S."/>
            <person name="Arredondo F."/>
            <person name="Hong C."/>
            <person name="Coffey M."/>
            <person name="Young S.K."/>
            <person name="Zeng Q."/>
            <person name="Gargeya S."/>
            <person name="Fitzgerald M."/>
            <person name="Abouelleil A."/>
            <person name="Alvarado L."/>
            <person name="Chapman S.B."/>
            <person name="Gainer-Dewar J."/>
            <person name="Goldberg J."/>
            <person name="Griggs A."/>
            <person name="Gujja S."/>
            <person name="Hansen M."/>
            <person name="Howarth C."/>
            <person name="Imamovic A."/>
            <person name="Ireland A."/>
            <person name="Larimer J."/>
            <person name="McCowan C."/>
            <person name="Murphy C."/>
            <person name="Pearson M."/>
            <person name="Poon T.W."/>
            <person name="Priest M."/>
            <person name="Roberts A."/>
            <person name="Saif S."/>
            <person name="Shea T."/>
            <person name="Sykes S."/>
            <person name="Wortman J."/>
            <person name="Nusbaum C."/>
            <person name="Birren B."/>
        </authorList>
    </citation>
    <scope>NUCLEOTIDE SEQUENCE [LARGE SCALE GENOMIC DNA]</scope>
    <source>
        <strain evidence="2 3">INRA-310</strain>
    </source>
</reference>
<evidence type="ECO:0000256" key="1">
    <source>
        <dbReference type="SAM" id="MobiDB-lite"/>
    </source>
</evidence>
<protein>
    <submittedName>
        <fullName evidence="2">Uncharacterized protein</fullName>
    </submittedName>
</protein>
<dbReference type="AlphaFoldDB" id="W2PC87"/>
<organism evidence="2 3">
    <name type="scientific">Phytophthora nicotianae (strain INRA-310)</name>
    <name type="common">Phytophthora parasitica</name>
    <dbReference type="NCBI Taxonomy" id="761204"/>
    <lineage>
        <taxon>Eukaryota</taxon>
        <taxon>Sar</taxon>
        <taxon>Stramenopiles</taxon>
        <taxon>Oomycota</taxon>
        <taxon>Peronosporomycetes</taxon>
        <taxon>Peronosporales</taxon>
        <taxon>Peronosporaceae</taxon>
        <taxon>Phytophthora</taxon>
    </lineage>
</organism>
<feature type="compositionally biased region" description="Basic and acidic residues" evidence="1">
    <location>
        <begin position="34"/>
        <end position="48"/>
    </location>
</feature>
<name>W2PC87_PHYN3</name>
<dbReference type="GeneID" id="20193276"/>
<evidence type="ECO:0000313" key="2">
    <source>
        <dbReference type="EMBL" id="ETM98260.1"/>
    </source>
</evidence>
<accession>W2PC87</accession>
<sequence>MTCGIVAAALDKQLPALGMLVRSAQPTVSPVEKPSTDSREAKEELSRD</sequence>
<evidence type="ECO:0000313" key="3">
    <source>
        <dbReference type="Proteomes" id="UP000018817"/>
    </source>
</evidence>
<dbReference type="VEuPathDB" id="FungiDB:PPTG_24677"/>
<gene>
    <name evidence="2" type="ORF">PPTG_24677</name>
</gene>
<proteinExistence type="predicted"/>
<dbReference type="RefSeq" id="XP_008916446.1">
    <property type="nucleotide sequence ID" value="XM_008918198.1"/>
</dbReference>
<reference evidence="3" key="1">
    <citation type="submission" date="2011-12" db="EMBL/GenBank/DDBJ databases">
        <authorList>
            <consortium name="The Broad Institute Genome Sequencing Platform"/>
            <person name="Russ C."/>
            <person name="Tyler B."/>
            <person name="Panabieres F."/>
            <person name="Shan W."/>
            <person name="Tripathy S."/>
            <person name="Grunwald N."/>
            <person name="Machado M."/>
            <person name="Young S.K."/>
            <person name="Zeng Q."/>
            <person name="Gargeya S."/>
            <person name="Fitzgerald M."/>
            <person name="Haas B."/>
            <person name="Abouelleil A."/>
            <person name="Alvarado L."/>
            <person name="Arachchi H.M."/>
            <person name="Berlin A."/>
            <person name="Chapman S.B."/>
            <person name="Gearin G."/>
            <person name="Goldberg J."/>
            <person name="Griggs A."/>
            <person name="Gujja S."/>
            <person name="Hansen M."/>
            <person name="Heiman D."/>
            <person name="Howarth C."/>
            <person name="Larimer J."/>
            <person name="Lui A."/>
            <person name="MacDonald P.J.P."/>
            <person name="McCowen C."/>
            <person name="Montmayeur A."/>
            <person name="Murphy C."/>
            <person name="Neiman D."/>
            <person name="Pearson M."/>
            <person name="Priest M."/>
            <person name="Roberts A."/>
            <person name="Saif S."/>
            <person name="Shea T."/>
            <person name="Sisk P."/>
            <person name="Stolte C."/>
            <person name="Sykes S."/>
            <person name="Wortman J."/>
            <person name="Nusbaum C."/>
            <person name="Birren B."/>
        </authorList>
    </citation>
    <scope>NUCLEOTIDE SEQUENCE [LARGE SCALE GENOMIC DNA]</scope>
    <source>
        <strain evidence="3">INRA-310</strain>
    </source>
</reference>
<dbReference type="EMBL" id="KI669715">
    <property type="protein sequence ID" value="ETM98260.1"/>
    <property type="molecule type" value="Genomic_DNA"/>
</dbReference>
<dbReference type="Proteomes" id="UP000018817">
    <property type="component" value="Unassembled WGS sequence"/>
</dbReference>